<organism evidence="9 10">
    <name type="scientific">Phlebotomus papatasi</name>
    <name type="common">Sandfly</name>
    <dbReference type="NCBI Taxonomy" id="29031"/>
    <lineage>
        <taxon>Eukaryota</taxon>
        <taxon>Metazoa</taxon>
        <taxon>Ecdysozoa</taxon>
        <taxon>Arthropoda</taxon>
        <taxon>Hexapoda</taxon>
        <taxon>Insecta</taxon>
        <taxon>Pterygota</taxon>
        <taxon>Neoptera</taxon>
        <taxon>Endopterygota</taxon>
        <taxon>Diptera</taxon>
        <taxon>Nematocera</taxon>
        <taxon>Psychodoidea</taxon>
        <taxon>Psychodidae</taxon>
        <taxon>Phlebotomus</taxon>
        <taxon>Phlebotomus</taxon>
    </lineage>
</organism>
<evidence type="ECO:0000313" key="10">
    <source>
        <dbReference type="Proteomes" id="UP000092462"/>
    </source>
</evidence>
<dbReference type="PANTHER" id="PTHR24394">
    <property type="entry name" value="ZINC FINGER PROTEIN"/>
    <property type="match status" value="1"/>
</dbReference>
<dbReference type="InterPro" id="IPR036236">
    <property type="entry name" value="Znf_C2H2_sf"/>
</dbReference>
<dbReference type="FunFam" id="3.30.160.60:FF:000446">
    <property type="entry name" value="Zinc finger protein"/>
    <property type="match status" value="1"/>
</dbReference>
<keyword evidence="5" id="KW-0862">Zinc</keyword>
<dbReference type="Pfam" id="PF00096">
    <property type="entry name" value="zf-C2H2"/>
    <property type="match status" value="7"/>
</dbReference>
<dbReference type="AlphaFoldDB" id="A0A1B0GPM3"/>
<evidence type="ECO:0000256" key="2">
    <source>
        <dbReference type="ARBA" id="ARBA00022723"/>
    </source>
</evidence>
<dbReference type="FunFam" id="3.30.160.60:FF:000774">
    <property type="entry name" value="Zinc finger protein"/>
    <property type="match status" value="1"/>
</dbReference>
<name>A0A1B0GPM3_PHLPP</name>
<dbReference type="FunFam" id="3.30.160.60:FF:000624">
    <property type="entry name" value="zinc finger protein 697"/>
    <property type="match status" value="1"/>
</dbReference>
<dbReference type="GO" id="GO:0000981">
    <property type="term" value="F:DNA-binding transcription factor activity, RNA polymerase II-specific"/>
    <property type="evidence" value="ECO:0007669"/>
    <property type="project" value="TreeGrafter"/>
</dbReference>
<dbReference type="InterPro" id="IPR013087">
    <property type="entry name" value="Znf_C2H2_type"/>
</dbReference>
<dbReference type="GO" id="GO:0008270">
    <property type="term" value="F:zinc ion binding"/>
    <property type="evidence" value="ECO:0007669"/>
    <property type="project" value="UniProtKB-UniRule"/>
</dbReference>
<dbReference type="PROSITE" id="PS00028">
    <property type="entry name" value="ZINC_FINGER_C2H2_1"/>
    <property type="match status" value="7"/>
</dbReference>
<dbReference type="EnsemblMetazoa" id="PPAI007223-RA">
    <property type="protein sequence ID" value="PPAI007223-PA"/>
    <property type="gene ID" value="PPAI007223"/>
</dbReference>
<dbReference type="PROSITE" id="PS51915">
    <property type="entry name" value="ZAD"/>
    <property type="match status" value="1"/>
</dbReference>
<dbReference type="Proteomes" id="UP000092462">
    <property type="component" value="Unassembled WGS sequence"/>
</dbReference>
<dbReference type="SMART" id="SM00868">
    <property type="entry name" value="zf-AD"/>
    <property type="match status" value="1"/>
</dbReference>
<dbReference type="VEuPathDB" id="VectorBase:PPAI007223"/>
<dbReference type="Pfam" id="PF07776">
    <property type="entry name" value="zf-AD"/>
    <property type="match status" value="1"/>
</dbReference>
<dbReference type="PANTHER" id="PTHR24394:SF48">
    <property type="entry name" value="ZINC FINGER PROTEIN 771"/>
    <property type="match status" value="1"/>
</dbReference>
<dbReference type="SUPFAM" id="SSF57716">
    <property type="entry name" value="Glucocorticoid receptor-like (DNA-binding domain)"/>
    <property type="match status" value="1"/>
</dbReference>
<keyword evidence="4" id="KW-0863">Zinc-finger</keyword>
<evidence type="ECO:0000256" key="8">
    <source>
        <dbReference type="ARBA" id="ARBA00023242"/>
    </source>
</evidence>
<evidence type="ECO:0000256" key="7">
    <source>
        <dbReference type="ARBA" id="ARBA00023163"/>
    </source>
</evidence>
<evidence type="ECO:0000256" key="5">
    <source>
        <dbReference type="ARBA" id="ARBA00022833"/>
    </source>
</evidence>
<dbReference type="GO" id="GO:0003677">
    <property type="term" value="F:DNA binding"/>
    <property type="evidence" value="ECO:0007669"/>
    <property type="project" value="UniProtKB-KW"/>
</dbReference>
<protein>
    <submittedName>
        <fullName evidence="9">Uncharacterized protein</fullName>
    </submittedName>
</protein>
<dbReference type="GO" id="GO:0005634">
    <property type="term" value="C:nucleus"/>
    <property type="evidence" value="ECO:0007669"/>
    <property type="project" value="UniProtKB-SubCell"/>
</dbReference>
<dbReference type="EMBL" id="AJVK01059837">
    <property type="status" value="NOT_ANNOTATED_CDS"/>
    <property type="molecule type" value="Genomic_DNA"/>
</dbReference>
<dbReference type="SMART" id="SM00355">
    <property type="entry name" value="ZnF_C2H2"/>
    <property type="match status" value="7"/>
</dbReference>
<dbReference type="VEuPathDB" id="VectorBase:PPAPM1_001325"/>
<keyword evidence="7" id="KW-0804">Transcription</keyword>
<dbReference type="Gene3D" id="3.30.160.60">
    <property type="entry name" value="Classic Zinc Finger"/>
    <property type="match status" value="7"/>
</dbReference>
<comment type="subcellular location">
    <subcellularLocation>
        <location evidence="1">Nucleus</location>
    </subcellularLocation>
</comment>
<dbReference type="FunFam" id="3.30.160.60:FF:000512">
    <property type="entry name" value="zinc finger protein 197 isoform X1"/>
    <property type="match status" value="1"/>
</dbReference>
<dbReference type="FunFam" id="3.30.160.60:FF:002104">
    <property type="entry name" value="Si:ch211-266d19.4"/>
    <property type="match status" value="1"/>
</dbReference>
<evidence type="ECO:0000256" key="6">
    <source>
        <dbReference type="ARBA" id="ARBA00023015"/>
    </source>
</evidence>
<evidence type="ECO:0000313" key="9">
    <source>
        <dbReference type="EnsemblMetazoa" id="PPAI007223-PA"/>
    </source>
</evidence>
<keyword evidence="8" id="KW-0539">Nucleus</keyword>
<dbReference type="Gene3D" id="3.40.1800.20">
    <property type="match status" value="1"/>
</dbReference>
<evidence type="ECO:0000256" key="3">
    <source>
        <dbReference type="ARBA" id="ARBA00022737"/>
    </source>
</evidence>
<keyword evidence="10" id="KW-1185">Reference proteome</keyword>
<dbReference type="GO" id="GO:0048729">
    <property type="term" value="P:tissue morphogenesis"/>
    <property type="evidence" value="ECO:0007669"/>
    <property type="project" value="UniProtKB-ARBA"/>
</dbReference>
<keyword evidence="2" id="KW-0479">Metal-binding</keyword>
<dbReference type="PROSITE" id="PS50157">
    <property type="entry name" value="ZINC_FINGER_C2H2_2"/>
    <property type="match status" value="7"/>
</dbReference>
<dbReference type="InterPro" id="IPR012934">
    <property type="entry name" value="Znf_AD"/>
</dbReference>
<dbReference type="FunFam" id="3.30.160.60:FF:000100">
    <property type="entry name" value="Zinc finger 45-like"/>
    <property type="match status" value="1"/>
</dbReference>
<keyword evidence="6" id="KW-0805">Transcription regulation</keyword>
<proteinExistence type="predicted"/>
<accession>A0A1B0GPM3</accession>
<evidence type="ECO:0000256" key="4">
    <source>
        <dbReference type="ARBA" id="ARBA00022771"/>
    </source>
</evidence>
<sequence length="406" mass="45813">MSVPLDFRKICRVCCLEGTMMSVFKVHISKKLMACASIQVWQNDGLPDQICTKCVAKLHIAFQFKKLCEKSDARLRHYQANAAESQENVNNPASDFVYVDCQEIEASSAQYENLQQTLSYSTSAILPAYPAQSLHFQTYAVPTVQIPPLVHPVVTLSSSVEAIDSTKAKKPQEGKQESQMTLAKGKVKIDQEGCRQCHVCGKELVSASKLARHLKIHSGEQPYKCKVCLKRFSHSGNYKVHLRMHTDERPYQCTHCNRACRQLQDLEKHIRTHTGEKPHQCTTCSKKFSTSSNLVAHMRTHSGEKPYVCSICGKAFCQSNELTKHTRIHTGEKPHQCSICHRRFNGSSTLTIHMRSHTGLKPYVCSICSKSYSQSRCLQKHLKLHEVSRPPPEAQHESQEAKGDTF</sequence>
<reference evidence="9" key="1">
    <citation type="submission" date="2022-08" db="UniProtKB">
        <authorList>
            <consortium name="EnsemblMetazoa"/>
        </authorList>
    </citation>
    <scope>IDENTIFICATION</scope>
    <source>
        <strain evidence="9">Israel</strain>
    </source>
</reference>
<evidence type="ECO:0000256" key="1">
    <source>
        <dbReference type="ARBA" id="ARBA00004123"/>
    </source>
</evidence>
<dbReference type="SUPFAM" id="SSF57667">
    <property type="entry name" value="beta-beta-alpha zinc fingers"/>
    <property type="match status" value="4"/>
</dbReference>
<dbReference type="GO" id="GO:0048598">
    <property type="term" value="P:embryonic morphogenesis"/>
    <property type="evidence" value="ECO:0007669"/>
    <property type="project" value="UniProtKB-ARBA"/>
</dbReference>
<keyword evidence="3" id="KW-0677">Repeat</keyword>